<dbReference type="EMBL" id="JAFMYW010000006">
    <property type="protein sequence ID" value="MBO0950718.1"/>
    <property type="molecule type" value="Genomic_DNA"/>
</dbReference>
<sequence length="198" mass="21651">MKRVFLLLSCLVTVLPVLAQTPYVPARNSIQIGADHFGIDPANGLKYRFALDYRRYASRDRLSLGVSAGFMSSQRLTVLVPDFVSVGTNSRRRVTLDLTATYNLLHSVHHALRIGGGPSAWFSDDDLFVKVYPYPIPSGSPIYAVRSLSKNWNLGGHATVEYTYALALNTQVSLHGGAAIVGSSGVIPFLGFRAGYRF</sequence>
<protein>
    <recommendedName>
        <fullName evidence="4">Outer membrane protein beta-barrel domain-containing protein</fullName>
    </recommendedName>
</protein>
<feature type="chain" id="PRO_5046346299" description="Outer membrane protein beta-barrel domain-containing protein" evidence="1">
    <location>
        <begin position="20"/>
        <end position="198"/>
    </location>
</feature>
<keyword evidence="1" id="KW-0732">Signal</keyword>
<proteinExistence type="predicted"/>
<dbReference type="RefSeq" id="WP_207330670.1">
    <property type="nucleotide sequence ID" value="NZ_JAFMYW010000006.1"/>
</dbReference>
<dbReference type="Proteomes" id="UP000664628">
    <property type="component" value="Unassembled WGS sequence"/>
</dbReference>
<name>A0ABS3JL48_9BACT</name>
<evidence type="ECO:0008006" key="4">
    <source>
        <dbReference type="Google" id="ProtNLM"/>
    </source>
</evidence>
<evidence type="ECO:0000256" key="1">
    <source>
        <dbReference type="SAM" id="SignalP"/>
    </source>
</evidence>
<evidence type="ECO:0000313" key="2">
    <source>
        <dbReference type="EMBL" id="MBO0950718.1"/>
    </source>
</evidence>
<evidence type="ECO:0000313" key="3">
    <source>
        <dbReference type="Proteomes" id="UP000664628"/>
    </source>
</evidence>
<keyword evidence="3" id="KW-1185">Reference proteome</keyword>
<feature type="signal peptide" evidence="1">
    <location>
        <begin position="1"/>
        <end position="19"/>
    </location>
</feature>
<comment type="caution">
    <text evidence="2">The sequence shown here is derived from an EMBL/GenBank/DDBJ whole genome shotgun (WGS) entry which is preliminary data.</text>
</comment>
<gene>
    <name evidence="2" type="ORF">J2I46_19160</name>
</gene>
<accession>A0ABS3JL48</accession>
<reference evidence="2 3" key="1">
    <citation type="submission" date="2021-03" db="EMBL/GenBank/DDBJ databases">
        <title>Fibrella sp. HMF5405 genome sequencing and assembly.</title>
        <authorList>
            <person name="Kang H."/>
            <person name="Kim H."/>
            <person name="Bae S."/>
            <person name="Joh K."/>
        </authorList>
    </citation>
    <scope>NUCLEOTIDE SEQUENCE [LARGE SCALE GENOMIC DNA]</scope>
    <source>
        <strain evidence="2 3">HMF5405</strain>
    </source>
</reference>
<organism evidence="2 3">
    <name type="scientific">Fibrella forsythiae</name>
    <dbReference type="NCBI Taxonomy" id="2817061"/>
    <lineage>
        <taxon>Bacteria</taxon>
        <taxon>Pseudomonadati</taxon>
        <taxon>Bacteroidota</taxon>
        <taxon>Cytophagia</taxon>
        <taxon>Cytophagales</taxon>
        <taxon>Spirosomataceae</taxon>
        <taxon>Fibrella</taxon>
    </lineage>
</organism>